<dbReference type="GO" id="GO:0030131">
    <property type="term" value="C:clathrin adaptor complex"/>
    <property type="evidence" value="ECO:0007669"/>
    <property type="project" value="InterPro"/>
</dbReference>
<dbReference type="Pfam" id="PF01602">
    <property type="entry name" value="Adaptin_N"/>
    <property type="match status" value="1"/>
</dbReference>
<dbReference type="Proteomes" id="UP000660262">
    <property type="component" value="Unassembled WGS sequence"/>
</dbReference>
<comment type="subcellular location">
    <subcellularLocation>
        <location evidence="1">Endomembrane system</location>
    </subcellularLocation>
</comment>
<dbReference type="InterPro" id="IPR011989">
    <property type="entry name" value="ARM-like"/>
</dbReference>
<dbReference type="Pfam" id="PF09066">
    <property type="entry name" value="B2-adapt-app_C"/>
    <property type="match status" value="1"/>
</dbReference>
<dbReference type="AlphaFoldDB" id="A0A830HSK5"/>
<dbReference type="SUPFAM" id="SSF48371">
    <property type="entry name" value="ARM repeat"/>
    <property type="match status" value="1"/>
</dbReference>
<name>A0A830HSK5_9CHLO</name>
<dbReference type="InterPro" id="IPR013037">
    <property type="entry name" value="Clathrin_b-adaptin_app_Ig-like"/>
</dbReference>
<evidence type="ECO:0000256" key="1">
    <source>
        <dbReference type="ARBA" id="ARBA00004308"/>
    </source>
</evidence>
<dbReference type="Gene3D" id="1.25.10.10">
    <property type="entry name" value="Leucine-rich Repeat Variant"/>
    <property type="match status" value="1"/>
</dbReference>
<comment type="similarity">
    <text evidence="2 6">Belongs to the adaptor complexes large subunit family.</text>
</comment>
<dbReference type="GO" id="GO:0016192">
    <property type="term" value="P:vesicle-mediated transport"/>
    <property type="evidence" value="ECO:0007669"/>
    <property type="project" value="InterPro"/>
</dbReference>
<evidence type="ECO:0000313" key="8">
    <source>
        <dbReference type="EMBL" id="GHP10092.1"/>
    </source>
</evidence>
<dbReference type="GO" id="GO:0030276">
    <property type="term" value="F:clathrin binding"/>
    <property type="evidence" value="ECO:0007669"/>
    <property type="project" value="InterPro"/>
</dbReference>
<keyword evidence="9" id="KW-1185">Reference proteome</keyword>
<dbReference type="InterPro" id="IPR013041">
    <property type="entry name" value="Clathrin_app_Ig-like_sf"/>
</dbReference>
<evidence type="ECO:0000256" key="6">
    <source>
        <dbReference type="PIRNR" id="PIRNR002291"/>
    </source>
</evidence>
<dbReference type="Gene3D" id="3.30.310.10">
    <property type="entry name" value="TATA-Binding Protein"/>
    <property type="match status" value="1"/>
</dbReference>
<dbReference type="EMBL" id="BNJQ01000027">
    <property type="protein sequence ID" value="GHP10092.1"/>
    <property type="molecule type" value="Genomic_DNA"/>
</dbReference>
<comment type="caution">
    <text evidence="8">The sequence shown here is derived from an EMBL/GenBank/DDBJ whole genome shotgun (WGS) entry which is preliminary data.</text>
</comment>
<dbReference type="FunFam" id="1.25.10.10:FF:000002">
    <property type="entry name" value="AP complex subunit beta"/>
    <property type="match status" value="1"/>
</dbReference>
<dbReference type="GO" id="GO:0006886">
    <property type="term" value="P:intracellular protein transport"/>
    <property type="evidence" value="ECO:0007669"/>
    <property type="project" value="InterPro"/>
</dbReference>
<dbReference type="OrthoDB" id="10254310at2759"/>
<dbReference type="InterPro" id="IPR016342">
    <property type="entry name" value="AP_complex_bsu_1_2_4"/>
</dbReference>
<dbReference type="Gene3D" id="2.60.40.1150">
    <property type="match status" value="1"/>
</dbReference>
<reference evidence="8" key="1">
    <citation type="submission" date="2020-10" db="EMBL/GenBank/DDBJ databases">
        <title>Unveiling of a novel bifunctional photoreceptor, Dualchrome1, isolated from a cosmopolitan green alga.</title>
        <authorList>
            <person name="Suzuki S."/>
            <person name="Kawachi M."/>
        </authorList>
    </citation>
    <scope>NUCLEOTIDE SEQUENCE</scope>
    <source>
        <strain evidence="8">NIES 2893</strain>
    </source>
</reference>
<sequence>MSGNDSRFFTTTKKGEIAEFKDELRSLDKTKQCDAVKKVIAAMTVGKDVSMLFPDVVNCMQTSNLELKKLVYLYLINYAKSQPELAIMAVNTFVKDSQDPNPLIRALAVRTMGCIRVERITEYLCDPLMKCMRDDDPYVRKTAAICVAKLFDINPELVEDRGFLDGLKELLGDSNPMVVANAVASLMEISSRSPKAGVFAISPQVLFKLLSALNECTEWGQVFILDALASYNSRDSREAESIVERVAPRLSHANCAIVLSAVKVLMKQLDLITSPDMQASLCKKMAPPLVTLLSTEPEMQYVALRNIALIVQKRPEILQHEVKVFFCKYNDPTYVKMEKLEIIIALVNDRNVDQVLLELKEYATEVDVDFVRKAVRCIGRCAVMLERAAQKCIAVLLELISTKVNYVTQEAVVVIMHIFRRYPNRYESVIADLCDNLDTLDEPDAKAAMIWIIGEYASRIDNAEELLESFLETFPEEPPNVQLQLLTATVKLFLKKPTEGPQNMIQLVLSNATQETDNPDLRDRAFVYWRLLSTDPEAAKEVVLAEKPVISDDARSIEASLLNELLSNMGTLASVYHKPPESFVSRARYPVSSGTGSVAVDYGAMSGPESSSGGLVGDLLGGDVTPATAPAGNAAPPTDLMGDLMGLDVGAPAAVAAAPPMATPSGADMLGDLLGGGAPAAPAAPAAPLDPFDLLGGGGAPVGGAAGGAPPPALPLPVLLPAARGNGMEISGAVKSLNGQVVYELSVSNQGAQPIDGVMIQLNKSFFGLAPTSPAVTLTPSPVPPGGMARGSAPLAINSAMVVPPGTAPSVSLQVAVKHNGSAGQVYYFTDSLSLDALFAADGRLEKNAFLDLWRGIPDSQEQSTRVQAVIPTGDALIAKLEARSVFFLARRPADNGMEAFYFCGKLISHHGYVLLELSLREGVPGIKVCVRSQASEVSPLALQCVEKLLLA</sequence>
<keyword evidence="4 6" id="KW-0653">Protein transport</keyword>
<dbReference type="InterPro" id="IPR015151">
    <property type="entry name" value="B-adaptin_app_sub_C"/>
</dbReference>
<gene>
    <name evidence="8" type="ORF">PPROV_000882500</name>
</gene>
<evidence type="ECO:0000256" key="4">
    <source>
        <dbReference type="ARBA" id="ARBA00022927"/>
    </source>
</evidence>
<dbReference type="GO" id="GO:0012505">
    <property type="term" value="C:endomembrane system"/>
    <property type="evidence" value="ECO:0007669"/>
    <property type="project" value="UniProtKB-SubCell"/>
</dbReference>
<evidence type="ECO:0000313" key="9">
    <source>
        <dbReference type="Proteomes" id="UP000660262"/>
    </source>
</evidence>
<dbReference type="SUPFAM" id="SSF49348">
    <property type="entry name" value="Clathrin adaptor appendage domain"/>
    <property type="match status" value="1"/>
</dbReference>
<dbReference type="PANTHER" id="PTHR11134">
    <property type="entry name" value="ADAPTOR COMPLEX SUBUNIT BETA FAMILY MEMBER"/>
    <property type="match status" value="1"/>
</dbReference>
<dbReference type="FunFam" id="2.60.40.1150:FF:000002">
    <property type="entry name" value="Beta-adaptin-like protein C"/>
    <property type="match status" value="1"/>
</dbReference>
<organism evidence="8 9">
    <name type="scientific">Pycnococcus provasolii</name>
    <dbReference type="NCBI Taxonomy" id="41880"/>
    <lineage>
        <taxon>Eukaryota</taxon>
        <taxon>Viridiplantae</taxon>
        <taxon>Chlorophyta</taxon>
        <taxon>Pseudoscourfieldiophyceae</taxon>
        <taxon>Pseudoscourfieldiales</taxon>
        <taxon>Pycnococcaceae</taxon>
        <taxon>Pycnococcus</taxon>
    </lineage>
</organism>
<dbReference type="InterPro" id="IPR026739">
    <property type="entry name" value="AP_beta"/>
</dbReference>
<evidence type="ECO:0000256" key="2">
    <source>
        <dbReference type="ARBA" id="ARBA00006613"/>
    </source>
</evidence>
<dbReference type="InterPro" id="IPR009028">
    <property type="entry name" value="Coatomer/calthrin_app_sub_C"/>
</dbReference>
<evidence type="ECO:0000259" key="7">
    <source>
        <dbReference type="SMART" id="SM01020"/>
    </source>
</evidence>
<keyword evidence="5 6" id="KW-0472">Membrane</keyword>
<proteinExistence type="inferred from homology"/>
<comment type="subunit">
    <text evidence="6">Adaptor protein complexes are heterotetramers composed of two large adaptins (beta-type subunit and alpha-type or delta-type or epsilon-type or gamma-type subunit), a medium adaptin (mu-type subunit) and a small adaptin (sigma-type subunit).</text>
</comment>
<evidence type="ECO:0000256" key="5">
    <source>
        <dbReference type="ARBA" id="ARBA00023136"/>
    </source>
</evidence>
<evidence type="ECO:0000256" key="3">
    <source>
        <dbReference type="ARBA" id="ARBA00022448"/>
    </source>
</evidence>
<dbReference type="InterPro" id="IPR002553">
    <property type="entry name" value="Clathrin/coatomer_adapt-like_N"/>
</dbReference>
<dbReference type="PIRSF" id="PIRSF002291">
    <property type="entry name" value="AP_complex_beta"/>
    <property type="match status" value="1"/>
</dbReference>
<dbReference type="SMART" id="SM01020">
    <property type="entry name" value="B2-adapt-app_C"/>
    <property type="match status" value="1"/>
</dbReference>
<dbReference type="SUPFAM" id="SSF55711">
    <property type="entry name" value="Subdomain of clathrin and coatomer appendage domain"/>
    <property type="match status" value="1"/>
</dbReference>
<dbReference type="InterPro" id="IPR016024">
    <property type="entry name" value="ARM-type_fold"/>
</dbReference>
<comment type="function">
    <text evidence="6">Subunit of clathrin-associated adaptor protein complex that plays a role in protein sorting in the late-Golgi/trans-Golgi network (TGN) and/or endosomes. The AP complexes mediate both the recruitment of clathrin to membranes and the recognition of sorting signals within the cytosolic tails of transmembrane cargo molecules.</text>
</comment>
<dbReference type="InterPro" id="IPR012295">
    <property type="entry name" value="TBP_dom_sf"/>
</dbReference>
<keyword evidence="3 6" id="KW-0813">Transport</keyword>
<accession>A0A830HSK5</accession>
<protein>
    <recommendedName>
        <fullName evidence="6">Beta-adaptin-like protein</fullName>
    </recommendedName>
</protein>
<feature type="domain" description="Beta-adaptin appendage C-terminal subdomain" evidence="7">
    <location>
        <begin position="839"/>
        <end position="951"/>
    </location>
</feature>